<evidence type="ECO:0000313" key="3">
    <source>
        <dbReference type="Proteomes" id="UP001165524"/>
    </source>
</evidence>
<accession>A0ABT0E695</accession>
<keyword evidence="3" id="KW-1185">Reference proteome</keyword>
<dbReference type="PANTHER" id="PTHR43689:SF8">
    <property type="entry name" value="ALPHA_BETA-HYDROLASES SUPERFAMILY PROTEIN"/>
    <property type="match status" value="1"/>
</dbReference>
<dbReference type="PRINTS" id="PR00111">
    <property type="entry name" value="ABHYDROLASE"/>
</dbReference>
<keyword evidence="2" id="KW-0378">Hydrolase</keyword>
<gene>
    <name evidence="2" type="ORF">MU846_06470</name>
</gene>
<name>A0ABT0E695_9GAMM</name>
<dbReference type="GO" id="GO:0016787">
    <property type="term" value="F:hydrolase activity"/>
    <property type="evidence" value="ECO:0007669"/>
    <property type="project" value="UniProtKB-KW"/>
</dbReference>
<dbReference type="SUPFAM" id="SSF53474">
    <property type="entry name" value="alpha/beta-Hydrolases"/>
    <property type="match status" value="1"/>
</dbReference>
<dbReference type="PANTHER" id="PTHR43689">
    <property type="entry name" value="HYDROLASE"/>
    <property type="match status" value="1"/>
</dbReference>
<sequence>MPSHKDYLACLPPAWRERATAEPESDWWPWRDMALHIARVRNPEAPARLMILHGAGGHAGALWPAAALAADIGFEVLAPDMPGYGRTRVPRPSAVRYSDWVDCVSDLLRAEQARDPRPLVLVGASMGGMLAYAATARVGGVACLLATCLLDPRDEQVWSALSPLVGRWSLGLMNRAAPLIDSWRLPIRWLTPMNKIANERTLARLCRTDPRGGGGRIALGFLRTFLGSVPPVEPEQFDAAPVMLVHPAADRWTAPELSLRFLRRIRGETRHVPLDNAGHFPIEEPGISQLATVMQEIHDTLAARS</sequence>
<dbReference type="InterPro" id="IPR000073">
    <property type="entry name" value="AB_hydrolase_1"/>
</dbReference>
<comment type="caution">
    <text evidence="2">The sequence shown here is derived from an EMBL/GenBank/DDBJ whole genome shotgun (WGS) entry which is preliminary data.</text>
</comment>
<dbReference type="Proteomes" id="UP001165524">
    <property type="component" value="Unassembled WGS sequence"/>
</dbReference>
<dbReference type="Gene3D" id="3.40.50.1820">
    <property type="entry name" value="alpha/beta hydrolase"/>
    <property type="match status" value="1"/>
</dbReference>
<dbReference type="RefSeq" id="WP_246950604.1">
    <property type="nucleotide sequence ID" value="NZ_JALKII010000003.1"/>
</dbReference>
<dbReference type="Pfam" id="PF12697">
    <property type="entry name" value="Abhydrolase_6"/>
    <property type="match status" value="1"/>
</dbReference>
<dbReference type="InterPro" id="IPR029058">
    <property type="entry name" value="AB_hydrolase_fold"/>
</dbReference>
<evidence type="ECO:0000259" key="1">
    <source>
        <dbReference type="Pfam" id="PF12697"/>
    </source>
</evidence>
<dbReference type="EMBL" id="JALKII010000003">
    <property type="protein sequence ID" value="MCK0537353.1"/>
    <property type="molecule type" value="Genomic_DNA"/>
</dbReference>
<feature type="domain" description="AB hydrolase-1" evidence="1">
    <location>
        <begin position="51"/>
        <end position="285"/>
    </location>
</feature>
<protein>
    <submittedName>
        <fullName evidence="2">Alpha/beta hydrolase</fullName>
    </submittedName>
</protein>
<reference evidence="2" key="1">
    <citation type="submission" date="2022-04" db="EMBL/GenBank/DDBJ databases">
        <title>Alcanivorax sp. CY1518 draft genome sequence.</title>
        <authorList>
            <person name="Zhao G."/>
            <person name="An M."/>
        </authorList>
    </citation>
    <scope>NUCLEOTIDE SEQUENCE</scope>
    <source>
        <strain evidence="2">CY1518</strain>
    </source>
</reference>
<organism evidence="2 3">
    <name type="scientific">Alcanivorax quisquiliarum</name>
    <dbReference type="NCBI Taxonomy" id="2933565"/>
    <lineage>
        <taxon>Bacteria</taxon>
        <taxon>Pseudomonadati</taxon>
        <taxon>Pseudomonadota</taxon>
        <taxon>Gammaproteobacteria</taxon>
        <taxon>Oceanospirillales</taxon>
        <taxon>Alcanivoracaceae</taxon>
        <taxon>Alcanivorax</taxon>
    </lineage>
</organism>
<evidence type="ECO:0000313" key="2">
    <source>
        <dbReference type="EMBL" id="MCK0537353.1"/>
    </source>
</evidence>
<proteinExistence type="predicted"/>